<comment type="caution">
    <text evidence="2">The sequence shown here is derived from an EMBL/GenBank/DDBJ whole genome shotgun (WGS) entry which is preliminary data.</text>
</comment>
<reference evidence="2" key="1">
    <citation type="submission" date="2023-06" db="EMBL/GenBank/DDBJ databases">
        <title>Genomic of Parafulvivirga corallium.</title>
        <authorList>
            <person name="Wang G."/>
        </authorList>
    </citation>
    <scope>NUCLEOTIDE SEQUENCE</scope>
    <source>
        <strain evidence="2">BMA10</strain>
    </source>
</reference>
<evidence type="ECO:0008006" key="4">
    <source>
        <dbReference type="Google" id="ProtNLM"/>
    </source>
</evidence>
<sequence length="933" mass="109205">MKTINHCLLCLILIFLPLISIPIYLNAQNKAGTILYYLTEEDIFLLLAHHKVLEKDEEHGARGWAGFGGDKLSNETLTQTAIRETYQETRGAYIKDSLSAKLSEDFTVTLANGFKVYFVKTYKIPAFILDTFPLLSDSSEYKERGPYVWVKLSILYDFIENSKKDIISIKGHPDFKSTSDRAEWLYSEFTELLRTIKKDSIQKYFDIPEESKIFDKFKIEEETEAAEEEEMKAAAEEEKGEEKEDQLMPFSKGQFKFDGMWWELVFNRSNNKFYPFNIQINRVYPSREEVGNIELHNLEADKKQFNEIIVTLEGLNDPDKKLDLINATESVYLQAVAFKNSPKDFSPVAGHIEVKKRVSSFAIPLPKVFREQKKIARFNFSEGKKNIKSSTSIDEKNLKKLHRITCLDNKLKELLKEVDLVDKNKFLEPFEEGSMDHFKYGKYYQELETFLKYKCFNDDWGIVNHRSVDSDSLVEMMVKSDEEKSKLKNILSYYKSYYSHKQFSVNYNRILKNPLNRYKKTLYVDSAEIEFSDGIIKNIILVGNLLDDTTRTKRIYHNYTPISFSDISDFKRLHKESLVAFHEGTEYRFMIKLSDLIAYTPKLHLYSEDYSPKDTVVMLNPHRPPAEVKLQKERSNRLFEARIYSDFIGLQEENANGLIQTEISKKIILVPGRAHIPMIRDFKRRFFFGGFNYIKPHVAFTKIEDNNRILDLKINATGDSLIRNVIVDSTFQRLQGDSTLIRVDTTFERTEKRSKVEGLATTLDLIRNANFNAGGTLNVLVLDWRRIKSSFYLNFGFDYYRTKVRDSSAFINSFRNPEVSITTSNTNIFTYSAEGVWEIKPDPRYGFFLKYRISWIDVRTESMRRVNSLENLTEKPDKRYFSLHFSLTFRPSQDEDNRNKLFFRGTYTSLFGRENDRDFFQAQVGYSFFLLKK</sequence>
<dbReference type="EMBL" id="JAUJEA010000019">
    <property type="protein sequence ID" value="MDN5205492.1"/>
    <property type="molecule type" value="Genomic_DNA"/>
</dbReference>
<dbReference type="Proteomes" id="UP001172082">
    <property type="component" value="Unassembled WGS sequence"/>
</dbReference>
<dbReference type="SUPFAM" id="SSF56935">
    <property type="entry name" value="Porins"/>
    <property type="match status" value="1"/>
</dbReference>
<evidence type="ECO:0000256" key="1">
    <source>
        <dbReference type="SAM" id="MobiDB-lite"/>
    </source>
</evidence>
<dbReference type="RefSeq" id="WP_346755514.1">
    <property type="nucleotide sequence ID" value="NZ_JAUJEA010000019.1"/>
</dbReference>
<gene>
    <name evidence="2" type="ORF">QQ008_29180</name>
</gene>
<feature type="region of interest" description="Disordered" evidence="1">
    <location>
        <begin position="225"/>
        <end position="245"/>
    </location>
</feature>
<keyword evidence="3" id="KW-1185">Reference proteome</keyword>
<organism evidence="2 3">
    <name type="scientific">Splendidivirga corallicola</name>
    <dbReference type="NCBI Taxonomy" id="3051826"/>
    <lineage>
        <taxon>Bacteria</taxon>
        <taxon>Pseudomonadati</taxon>
        <taxon>Bacteroidota</taxon>
        <taxon>Cytophagia</taxon>
        <taxon>Cytophagales</taxon>
        <taxon>Splendidivirgaceae</taxon>
        <taxon>Splendidivirga</taxon>
    </lineage>
</organism>
<feature type="compositionally biased region" description="Basic and acidic residues" evidence="1">
    <location>
        <begin position="231"/>
        <end position="245"/>
    </location>
</feature>
<evidence type="ECO:0000313" key="3">
    <source>
        <dbReference type="Proteomes" id="UP001172082"/>
    </source>
</evidence>
<proteinExistence type="predicted"/>
<accession>A0ABT8KXG9</accession>
<name>A0ABT8KXG9_9BACT</name>
<protein>
    <recommendedName>
        <fullName evidence="4">Nudix hydrolase domain-containing protein</fullName>
    </recommendedName>
</protein>
<evidence type="ECO:0000313" key="2">
    <source>
        <dbReference type="EMBL" id="MDN5205492.1"/>
    </source>
</evidence>